<evidence type="ECO:0000259" key="8">
    <source>
        <dbReference type="PROSITE" id="PS51294"/>
    </source>
</evidence>
<dbReference type="PROSITE" id="PS50090">
    <property type="entry name" value="MYB_LIKE"/>
    <property type="match status" value="2"/>
</dbReference>
<dbReference type="SMR" id="A0A2C9VPQ5"/>
<evidence type="ECO:0000256" key="4">
    <source>
        <dbReference type="ARBA" id="ARBA00023125"/>
    </source>
</evidence>
<evidence type="ECO:0000256" key="3">
    <source>
        <dbReference type="ARBA" id="ARBA00023015"/>
    </source>
</evidence>
<keyword evidence="2" id="KW-0677">Repeat</keyword>
<dbReference type="Pfam" id="PF00249">
    <property type="entry name" value="Myb_DNA-binding"/>
    <property type="match status" value="2"/>
</dbReference>
<dbReference type="FunFam" id="1.10.10.60:FF:000381">
    <property type="entry name" value="Transcription factor MYB119"/>
    <property type="match status" value="1"/>
</dbReference>
<dbReference type="PANTHER" id="PTHR45614:SF285">
    <property type="entry name" value="TRANSCRIPTION FACTOR MYB98"/>
    <property type="match status" value="1"/>
</dbReference>
<dbReference type="Gene3D" id="1.10.10.60">
    <property type="entry name" value="Homeodomain-like"/>
    <property type="match status" value="2"/>
</dbReference>
<dbReference type="CDD" id="cd00167">
    <property type="entry name" value="SANT"/>
    <property type="match status" value="2"/>
</dbReference>
<dbReference type="AlphaFoldDB" id="A0A2C9VPQ5"/>
<feature type="domain" description="Myb-like" evidence="7">
    <location>
        <begin position="175"/>
        <end position="226"/>
    </location>
</feature>
<dbReference type="EMBL" id="CM004392">
    <property type="protein sequence ID" value="OAY47789.1"/>
    <property type="molecule type" value="Genomic_DNA"/>
</dbReference>
<gene>
    <name evidence="9" type="ORF">MANES_06G105800</name>
</gene>
<dbReference type="GO" id="GO:0005634">
    <property type="term" value="C:nucleus"/>
    <property type="evidence" value="ECO:0000318"/>
    <property type="project" value="GO_Central"/>
</dbReference>
<accession>A0A2C9VPQ5</accession>
<evidence type="ECO:0000256" key="6">
    <source>
        <dbReference type="SAM" id="MobiDB-lite"/>
    </source>
</evidence>
<dbReference type="InterPro" id="IPR009057">
    <property type="entry name" value="Homeodomain-like_sf"/>
</dbReference>
<dbReference type="PROSITE" id="PS51294">
    <property type="entry name" value="HTH_MYB"/>
    <property type="match status" value="2"/>
</dbReference>
<dbReference type="GO" id="GO:0006355">
    <property type="term" value="P:regulation of DNA-templated transcription"/>
    <property type="evidence" value="ECO:0000318"/>
    <property type="project" value="GO_Central"/>
</dbReference>
<protein>
    <submittedName>
        <fullName evidence="9">Uncharacterized protein</fullName>
    </submittedName>
</protein>
<keyword evidence="3" id="KW-0804">Transcription</keyword>
<organism evidence="9">
    <name type="scientific">Manihot esculenta</name>
    <name type="common">Cassava</name>
    <name type="synonym">Jatropha manihot</name>
    <dbReference type="NCBI Taxonomy" id="3983"/>
    <lineage>
        <taxon>Eukaryota</taxon>
        <taxon>Viridiplantae</taxon>
        <taxon>Streptophyta</taxon>
        <taxon>Embryophyta</taxon>
        <taxon>Tracheophyta</taxon>
        <taxon>Spermatophyta</taxon>
        <taxon>Magnoliopsida</taxon>
        <taxon>eudicotyledons</taxon>
        <taxon>Gunneridae</taxon>
        <taxon>Pentapetalae</taxon>
        <taxon>rosids</taxon>
        <taxon>fabids</taxon>
        <taxon>Malpighiales</taxon>
        <taxon>Euphorbiaceae</taxon>
        <taxon>Crotonoideae</taxon>
        <taxon>Manihoteae</taxon>
        <taxon>Manihot</taxon>
    </lineage>
</organism>
<dbReference type="FunFam" id="1.10.10.60:FF:000010">
    <property type="entry name" value="Transcriptional activator Myb isoform A"/>
    <property type="match status" value="1"/>
</dbReference>
<dbReference type="InterPro" id="IPR050560">
    <property type="entry name" value="MYB_TF"/>
</dbReference>
<feature type="compositionally biased region" description="Basic and acidic residues" evidence="6">
    <location>
        <begin position="1"/>
        <end position="10"/>
    </location>
</feature>
<keyword evidence="5" id="KW-0539">Nucleus</keyword>
<evidence type="ECO:0000256" key="2">
    <source>
        <dbReference type="ARBA" id="ARBA00022737"/>
    </source>
</evidence>
<dbReference type="GO" id="GO:0000978">
    <property type="term" value="F:RNA polymerase II cis-regulatory region sequence-specific DNA binding"/>
    <property type="evidence" value="ECO:0000318"/>
    <property type="project" value="GO_Central"/>
</dbReference>
<comment type="subcellular location">
    <subcellularLocation>
        <location evidence="1">Nucleus</location>
    </subcellularLocation>
</comment>
<dbReference type="GO" id="GO:0000981">
    <property type="term" value="F:DNA-binding transcription factor activity, RNA polymerase II-specific"/>
    <property type="evidence" value="ECO:0000318"/>
    <property type="project" value="GO_Central"/>
</dbReference>
<evidence type="ECO:0000256" key="1">
    <source>
        <dbReference type="ARBA" id="ARBA00004123"/>
    </source>
</evidence>
<reference evidence="9" key="1">
    <citation type="submission" date="2016-02" db="EMBL/GenBank/DDBJ databases">
        <title>WGS assembly of Manihot esculenta.</title>
        <authorList>
            <person name="Bredeson J.V."/>
            <person name="Prochnik S.E."/>
            <person name="Lyons J.B."/>
            <person name="Schmutz J."/>
            <person name="Grimwood J."/>
            <person name="Vrebalov J."/>
            <person name="Bart R.S."/>
            <person name="Amuge T."/>
            <person name="Ferguson M.E."/>
            <person name="Green R."/>
            <person name="Putnam N."/>
            <person name="Stites J."/>
            <person name="Rounsley S."/>
            <person name="Rokhsar D.S."/>
        </authorList>
    </citation>
    <scope>NUCLEOTIDE SEQUENCE [LARGE SCALE GENOMIC DNA]</scope>
    <source>
        <tissue evidence="9">Leaf</tissue>
    </source>
</reference>
<feature type="domain" description="HTH myb-type" evidence="8">
    <location>
        <begin position="231"/>
        <end position="281"/>
    </location>
</feature>
<dbReference type="InterPro" id="IPR017930">
    <property type="entry name" value="Myb_dom"/>
</dbReference>
<keyword evidence="4" id="KW-0238">DNA-binding</keyword>
<feature type="domain" description="HTH myb-type" evidence="8">
    <location>
        <begin position="175"/>
        <end position="230"/>
    </location>
</feature>
<feature type="domain" description="Myb-like" evidence="7">
    <location>
        <begin position="227"/>
        <end position="277"/>
    </location>
</feature>
<dbReference type="PANTHER" id="PTHR45614">
    <property type="entry name" value="MYB PROTEIN-RELATED"/>
    <property type="match status" value="1"/>
</dbReference>
<evidence type="ECO:0000313" key="9">
    <source>
        <dbReference type="EMBL" id="OAY47789.1"/>
    </source>
</evidence>
<proteinExistence type="predicted"/>
<sequence>MSDYFSDKPSMKYGSPFEAPPSSPSKGFSQDLHHFDQFHANGLSLNPIFGAQNASNFDFFDALPYGSSTNIDFSDYECKPFADNNGGHGQVMDNFQNGGFLNLPHNQSNSIGTMMGSNQGQGNMSLGFQEMKPINFVVPDEVSCINANQEYHKKVGVDKNRASSSMGRTWRGRKKNNVVKGQWTIEEDRLLTQLVEQYGVRKWSHIAQMLPGRIGKQCRERWHNHLRPDIKKDMWSEDEDKILIHAHAEIGNKWAEIAKRLPGRTENSIKNHWNATKRRQYSKRRCRSKYPKGSLLQEYIKSLNLGSVPAAAGRFLGKSSDARAVNNISMKAPNLQPQVSEISQNNNRLFPNYYDFNEVPAFDFDERMIQEGCSFGSFLDEMANGDRGFDEKSFEMNVAMEEVSPFMDFGEKKELDLVEMISQARM</sequence>
<evidence type="ECO:0000256" key="5">
    <source>
        <dbReference type="ARBA" id="ARBA00023242"/>
    </source>
</evidence>
<keyword evidence="3" id="KW-0805">Transcription regulation</keyword>
<dbReference type="SUPFAM" id="SSF46689">
    <property type="entry name" value="Homeodomain-like"/>
    <property type="match status" value="1"/>
</dbReference>
<name>A0A2C9VPQ5_MANES</name>
<dbReference type="SMART" id="SM00717">
    <property type="entry name" value="SANT"/>
    <property type="match status" value="2"/>
</dbReference>
<evidence type="ECO:0000259" key="7">
    <source>
        <dbReference type="PROSITE" id="PS50090"/>
    </source>
</evidence>
<feature type="region of interest" description="Disordered" evidence="6">
    <location>
        <begin position="1"/>
        <end position="31"/>
    </location>
</feature>
<dbReference type="InterPro" id="IPR001005">
    <property type="entry name" value="SANT/Myb"/>
</dbReference>